<accession>A0A086SWX2</accession>
<dbReference type="HOGENOM" id="CLU_114593_1_0_1"/>
<gene>
    <name evidence="3" type="ORF">ACRE_076580</name>
</gene>
<protein>
    <recommendedName>
        <fullName evidence="2">Myb-like DNA-binding domain-containing protein</fullName>
    </recommendedName>
</protein>
<dbReference type="STRING" id="857340.A0A086SWX2"/>
<sequence length="151" mass="15910">MAAKTDLSGQVKFLVCCIRNATSGKPDFNAVAAELGIVSKAAAQKRYERMLKAHNVNGSNPPASPAPGEETPKKTPAKKRGGAAAAADGVDETPTKKRARATKPNTPKAAKASKKESDDENLQKEENDEAESSLSEAVTEEMPTEETEAEA</sequence>
<comment type="caution">
    <text evidence="3">The sequence shown here is derived from an EMBL/GenBank/DDBJ whole genome shotgun (WGS) entry which is preliminary data.</text>
</comment>
<dbReference type="AlphaFoldDB" id="A0A086SWX2"/>
<evidence type="ECO:0000256" key="1">
    <source>
        <dbReference type="SAM" id="MobiDB-lite"/>
    </source>
</evidence>
<name>A0A086SWX2_HAPC1</name>
<reference evidence="4" key="1">
    <citation type="journal article" date="2014" name="Genome Announc.">
        <title>Genome sequence and annotation of Acremonium chrysogenum, producer of the beta-lactam antibiotic cephalosporin C.</title>
        <authorList>
            <person name="Terfehr D."/>
            <person name="Dahlmann T.A."/>
            <person name="Specht T."/>
            <person name="Zadra I."/>
            <person name="Kuernsteiner H."/>
            <person name="Kueck U."/>
        </authorList>
    </citation>
    <scope>NUCLEOTIDE SEQUENCE [LARGE SCALE GENOMIC DNA]</scope>
    <source>
        <strain evidence="4">ATCC 11550 / CBS 779.69 / DSM 880 / IAM 14645 / JCM 23072 / IMI 49137</strain>
    </source>
</reference>
<dbReference type="InterPro" id="IPR054505">
    <property type="entry name" value="Myb_DNA-bind_8"/>
</dbReference>
<organism evidence="3 4">
    <name type="scientific">Hapsidospora chrysogenum (strain ATCC 11550 / CBS 779.69 / DSM 880 / IAM 14645 / JCM 23072 / IMI 49137)</name>
    <name type="common">Acremonium chrysogenum</name>
    <dbReference type="NCBI Taxonomy" id="857340"/>
    <lineage>
        <taxon>Eukaryota</taxon>
        <taxon>Fungi</taxon>
        <taxon>Dikarya</taxon>
        <taxon>Ascomycota</taxon>
        <taxon>Pezizomycotina</taxon>
        <taxon>Sordariomycetes</taxon>
        <taxon>Hypocreomycetidae</taxon>
        <taxon>Hypocreales</taxon>
        <taxon>Bionectriaceae</taxon>
        <taxon>Hapsidospora</taxon>
    </lineage>
</organism>
<feature type="compositionally biased region" description="Basic and acidic residues" evidence="1">
    <location>
        <begin position="113"/>
        <end position="125"/>
    </location>
</feature>
<feature type="region of interest" description="Disordered" evidence="1">
    <location>
        <begin position="49"/>
        <end position="151"/>
    </location>
</feature>
<dbReference type="Proteomes" id="UP000029964">
    <property type="component" value="Unassembled WGS sequence"/>
</dbReference>
<proteinExistence type="predicted"/>
<dbReference type="Pfam" id="PF22980">
    <property type="entry name" value="Myb_DNA-bind_8"/>
    <property type="match status" value="1"/>
</dbReference>
<keyword evidence="4" id="KW-1185">Reference proteome</keyword>
<dbReference type="EMBL" id="JPKY01000121">
    <property type="protein sequence ID" value="KFH41604.1"/>
    <property type="molecule type" value="Genomic_DNA"/>
</dbReference>
<feature type="domain" description="Myb-like DNA-binding" evidence="2">
    <location>
        <begin position="9"/>
        <end position="55"/>
    </location>
</feature>
<evidence type="ECO:0000313" key="4">
    <source>
        <dbReference type="Proteomes" id="UP000029964"/>
    </source>
</evidence>
<evidence type="ECO:0000313" key="3">
    <source>
        <dbReference type="EMBL" id="KFH41604.1"/>
    </source>
</evidence>
<dbReference type="OrthoDB" id="5353914at2759"/>
<evidence type="ECO:0000259" key="2">
    <source>
        <dbReference type="Pfam" id="PF22980"/>
    </source>
</evidence>
<feature type="compositionally biased region" description="Acidic residues" evidence="1">
    <location>
        <begin position="138"/>
        <end position="151"/>
    </location>
</feature>